<dbReference type="PROSITE" id="PS00463">
    <property type="entry name" value="ZN2_CY6_FUNGAL_1"/>
    <property type="match status" value="1"/>
</dbReference>
<feature type="compositionally biased region" description="Basic and acidic residues" evidence="6">
    <location>
        <begin position="134"/>
        <end position="143"/>
    </location>
</feature>
<keyword evidence="2" id="KW-0479">Metal-binding</keyword>
<dbReference type="EMBL" id="JH711591">
    <property type="protein sequence ID" value="EIW74602.1"/>
    <property type="molecule type" value="Genomic_DNA"/>
</dbReference>
<feature type="compositionally biased region" description="Polar residues" evidence="6">
    <location>
        <begin position="116"/>
        <end position="133"/>
    </location>
</feature>
<feature type="domain" description="Zn(2)-C6 fungal-type" evidence="7">
    <location>
        <begin position="20"/>
        <end position="52"/>
    </location>
</feature>
<dbReference type="KEGG" id="cput:CONPUDRAFT_113146"/>
<dbReference type="Pfam" id="PF04082">
    <property type="entry name" value="Fungal_trans"/>
    <property type="match status" value="1"/>
</dbReference>
<evidence type="ECO:0000256" key="2">
    <source>
        <dbReference type="ARBA" id="ARBA00022723"/>
    </source>
</evidence>
<evidence type="ECO:0000256" key="6">
    <source>
        <dbReference type="SAM" id="MobiDB-lite"/>
    </source>
</evidence>
<dbReference type="GeneID" id="19198988"/>
<dbReference type="GO" id="GO:0003677">
    <property type="term" value="F:DNA binding"/>
    <property type="evidence" value="ECO:0007669"/>
    <property type="project" value="InterPro"/>
</dbReference>
<dbReference type="InterPro" id="IPR050815">
    <property type="entry name" value="TF_fung"/>
</dbReference>
<keyword evidence="5" id="KW-0539">Nucleus</keyword>
<dbReference type="OrthoDB" id="2309723at2759"/>
<dbReference type="CDD" id="cd14724">
    <property type="entry name" value="ZIP_Gal4-like_1"/>
    <property type="match status" value="1"/>
</dbReference>
<proteinExistence type="predicted"/>
<dbReference type="PANTHER" id="PTHR47338">
    <property type="entry name" value="ZN(II)2CYS6 TRANSCRIPTION FACTOR (EUROFUNG)-RELATED"/>
    <property type="match status" value="1"/>
</dbReference>
<dbReference type="AlphaFoldDB" id="R7SFT5"/>
<dbReference type="InterPro" id="IPR036864">
    <property type="entry name" value="Zn2-C6_fun-type_DNA-bd_sf"/>
</dbReference>
<dbReference type="PROSITE" id="PS50048">
    <property type="entry name" value="ZN2_CY6_FUNGAL_2"/>
    <property type="match status" value="1"/>
</dbReference>
<evidence type="ECO:0000256" key="4">
    <source>
        <dbReference type="ARBA" id="ARBA00023163"/>
    </source>
</evidence>
<keyword evidence="3" id="KW-0805">Transcription regulation</keyword>
<gene>
    <name evidence="8" type="ORF">CONPUDRAFT_113146</name>
</gene>
<dbReference type="OMA" id="AHASMIR"/>
<evidence type="ECO:0000256" key="3">
    <source>
        <dbReference type="ARBA" id="ARBA00023015"/>
    </source>
</evidence>
<dbReference type="InterPro" id="IPR001138">
    <property type="entry name" value="Zn2Cys6_DnaBD"/>
</dbReference>
<comment type="subcellular location">
    <subcellularLocation>
        <location evidence="1">Nucleus</location>
    </subcellularLocation>
</comment>
<dbReference type="GO" id="GO:0008270">
    <property type="term" value="F:zinc ion binding"/>
    <property type="evidence" value="ECO:0007669"/>
    <property type="project" value="InterPro"/>
</dbReference>
<evidence type="ECO:0000313" key="9">
    <source>
        <dbReference type="Proteomes" id="UP000053558"/>
    </source>
</evidence>
<reference evidence="9" key="1">
    <citation type="journal article" date="2012" name="Science">
        <title>The Paleozoic origin of enzymatic lignin decomposition reconstructed from 31 fungal genomes.</title>
        <authorList>
            <person name="Floudas D."/>
            <person name="Binder M."/>
            <person name="Riley R."/>
            <person name="Barry K."/>
            <person name="Blanchette R.A."/>
            <person name="Henrissat B."/>
            <person name="Martinez A.T."/>
            <person name="Otillar R."/>
            <person name="Spatafora J.W."/>
            <person name="Yadav J.S."/>
            <person name="Aerts A."/>
            <person name="Benoit I."/>
            <person name="Boyd A."/>
            <person name="Carlson A."/>
            <person name="Copeland A."/>
            <person name="Coutinho P.M."/>
            <person name="de Vries R.P."/>
            <person name="Ferreira P."/>
            <person name="Findley K."/>
            <person name="Foster B."/>
            <person name="Gaskell J."/>
            <person name="Glotzer D."/>
            <person name="Gorecki P."/>
            <person name="Heitman J."/>
            <person name="Hesse C."/>
            <person name="Hori C."/>
            <person name="Igarashi K."/>
            <person name="Jurgens J.A."/>
            <person name="Kallen N."/>
            <person name="Kersten P."/>
            <person name="Kohler A."/>
            <person name="Kuees U."/>
            <person name="Kumar T.K.A."/>
            <person name="Kuo A."/>
            <person name="LaButti K."/>
            <person name="Larrondo L.F."/>
            <person name="Lindquist E."/>
            <person name="Ling A."/>
            <person name="Lombard V."/>
            <person name="Lucas S."/>
            <person name="Lundell T."/>
            <person name="Martin R."/>
            <person name="McLaughlin D.J."/>
            <person name="Morgenstern I."/>
            <person name="Morin E."/>
            <person name="Murat C."/>
            <person name="Nagy L.G."/>
            <person name="Nolan M."/>
            <person name="Ohm R.A."/>
            <person name="Patyshakuliyeva A."/>
            <person name="Rokas A."/>
            <person name="Ruiz-Duenas F.J."/>
            <person name="Sabat G."/>
            <person name="Salamov A."/>
            <person name="Samejima M."/>
            <person name="Schmutz J."/>
            <person name="Slot J.C."/>
            <person name="St John F."/>
            <person name="Stenlid J."/>
            <person name="Sun H."/>
            <person name="Sun S."/>
            <person name="Syed K."/>
            <person name="Tsang A."/>
            <person name="Wiebenga A."/>
            <person name="Young D."/>
            <person name="Pisabarro A."/>
            <person name="Eastwood D.C."/>
            <person name="Martin F."/>
            <person name="Cullen D."/>
            <person name="Grigoriev I.V."/>
            <person name="Hibbett D.S."/>
        </authorList>
    </citation>
    <scope>NUCLEOTIDE SEQUENCE [LARGE SCALE GENOMIC DNA]</scope>
    <source>
        <strain evidence="9">RWD-64-598 SS2</strain>
    </source>
</reference>
<accession>R7SFT5</accession>
<name>R7SFT5_CONPW</name>
<evidence type="ECO:0000256" key="1">
    <source>
        <dbReference type="ARBA" id="ARBA00004123"/>
    </source>
</evidence>
<keyword evidence="4" id="KW-0804">Transcription</keyword>
<evidence type="ECO:0000313" key="8">
    <source>
        <dbReference type="EMBL" id="EIW74602.1"/>
    </source>
</evidence>
<dbReference type="Gene3D" id="4.10.240.10">
    <property type="entry name" value="Zn(2)-C6 fungal-type DNA-binding domain"/>
    <property type="match status" value="1"/>
</dbReference>
<dbReference type="Pfam" id="PF00172">
    <property type="entry name" value="Zn_clus"/>
    <property type="match status" value="1"/>
</dbReference>
<dbReference type="GO" id="GO:0005634">
    <property type="term" value="C:nucleus"/>
    <property type="evidence" value="ECO:0007669"/>
    <property type="project" value="UniProtKB-SubCell"/>
</dbReference>
<dbReference type="GO" id="GO:0006351">
    <property type="term" value="P:DNA-templated transcription"/>
    <property type="evidence" value="ECO:0007669"/>
    <property type="project" value="InterPro"/>
</dbReference>
<dbReference type="Proteomes" id="UP000053558">
    <property type="component" value="Unassembled WGS sequence"/>
</dbReference>
<dbReference type="SUPFAM" id="SSF57701">
    <property type="entry name" value="Zn2/Cys6 DNA-binding domain"/>
    <property type="match status" value="1"/>
</dbReference>
<sequence length="611" mass="66180">MQQSNPSNSSSSSPLQWGMACSACRRRKVRCDGGQPVCGRCSRNGRATECHYGDIDSRLTGHVLRREVTQLRARVRELERSSSSVMLQSPYSHPSGSASQPEMRGSADPPSDGGASVSSPSTNFLSPTQITSHDSSDSGEGFRHSQGPAMSSTHLAPPNITAHSSSGSREGSARSHEAQSDSGEELSIAWTTFQAYATSVGWFLNVERFREKTVHQTLTGHSSRALGALVTLWSRVLSSDVIHDSEDGLLHRAQDHLTRASPDVDSSAFVHILQAEILLSYYFLTRARPVDARCHSSIAVSLVCAFSLDRQGAEASNALFGVLGDGRRTLQHTDDVVELGERVHAFWAVFALESSISALLGVPSGLPAFESRISTPWPLEHADYEHLQGTPIIGSSNTDVFSMFSQEQAPTRLTLEAKAAALFQASTALSMDDQGGSGIPVDANYWARCRTLDNLIDNFLLRFSSIKSSPEHHGSFRTVLTSFVLAHAARLRLHHTFHYNYPMSLQKWDDSVKEVAGVLGVSQLPSPLVIHVFASVCSMLQSEVTWSQQGTLHTPAPDPASVGVGEAAPVPRHITLAILLRSMLESGLSSASPVFTGLKDKLERLQAQFIS</sequence>
<organism evidence="8 9">
    <name type="scientific">Coniophora puteana (strain RWD-64-598)</name>
    <name type="common">Brown rot fungus</name>
    <dbReference type="NCBI Taxonomy" id="741705"/>
    <lineage>
        <taxon>Eukaryota</taxon>
        <taxon>Fungi</taxon>
        <taxon>Dikarya</taxon>
        <taxon>Basidiomycota</taxon>
        <taxon>Agaricomycotina</taxon>
        <taxon>Agaricomycetes</taxon>
        <taxon>Agaricomycetidae</taxon>
        <taxon>Boletales</taxon>
        <taxon>Coniophorineae</taxon>
        <taxon>Coniophoraceae</taxon>
        <taxon>Coniophora</taxon>
    </lineage>
</organism>
<feature type="region of interest" description="Disordered" evidence="6">
    <location>
        <begin position="78"/>
        <end position="183"/>
    </location>
</feature>
<dbReference type="RefSeq" id="XP_007775208.1">
    <property type="nucleotide sequence ID" value="XM_007777018.1"/>
</dbReference>
<dbReference type="eggNOG" id="ENOG502QWTJ">
    <property type="taxonomic scope" value="Eukaryota"/>
</dbReference>
<evidence type="ECO:0000256" key="5">
    <source>
        <dbReference type="ARBA" id="ARBA00023242"/>
    </source>
</evidence>
<evidence type="ECO:0000259" key="7">
    <source>
        <dbReference type="PROSITE" id="PS50048"/>
    </source>
</evidence>
<feature type="compositionally biased region" description="Polar residues" evidence="6">
    <location>
        <begin position="86"/>
        <end position="100"/>
    </location>
</feature>
<dbReference type="InterPro" id="IPR007219">
    <property type="entry name" value="XnlR_reg_dom"/>
</dbReference>
<dbReference type="CDD" id="cd00067">
    <property type="entry name" value="GAL4"/>
    <property type="match status" value="1"/>
</dbReference>
<dbReference type="GO" id="GO:0000981">
    <property type="term" value="F:DNA-binding transcription factor activity, RNA polymerase II-specific"/>
    <property type="evidence" value="ECO:0007669"/>
    <property type="project" value="InterPro"/>
</dbReference>
<keyword evidence="9" id="KW-1185">Reference proteome</keyword>
<dbReference type="PANTHER" id="PTHR47338:SF29">
    <property type="entry name" value="ZN(2)-C6 FUNGAL-TYPE DOMAIN-CONTAINING PROTEIN"/>
    <property type="match status" value="1"/>
</dbReference>
<protein>
    <recommendedName>
        <fullName evidence="7">Zn(2)-C6 fungal-type domain-containing protein</fullName>
    </recommendedName>
</protein>
<dbReference type="SMART" id="SM00066">
    <property type="entry name" value="GAL4"/>
    <property type="match status" value="1"/>
</dbReference>
<dbReference type="CDD" id="cd12148">
    <property type="entry name" value="fungal_TF_MHR"/>
    <property type="match status" value="1"/>
</dbReference>